<accession>A0A7C9NE67</accession>
<evidence type="ECO:0000313" key="2">
    <source>
        <dbReference type="Proteomes" id="UP000480350"/>
    </source>
</evidence>
<dbReference type="GO" id="GO:0015774">
    <property type="term" value="P:polysaccharide transport"/>
    <property type="evidence" value="ECO:0007669"/>
    <property type="project" value="InterPro"/>
</dbReference>
<comment type="caution">
    <text evidence="1">The sequence shown here is derived from an EMBL/GenBank/DDBJ whole genome shotgun (WGS) entry which is preliminary data.</text>
</comment>
<evidence type="ECO:0000313" key="1">
    <source>
        <dbReference type="EMBL" id="MXQ07979.1"/>
    </source>
</evidence>
<proteinExistence type="predicted"/>
<name>A0A7C9NE67_9RHOB</name>
<dbReference type="InterPro" id="IPR007833">
    <property type="entry name" value="Capsule_polysaccharide_synth"/>
</dbReference>
<dbReference type="RefSeq" id="WP_160763820.1">
    <property type="nucleotide sequence ID" value="NZ_WUPT01000001.1"/>
</dbReference>
<dbReference type="AlphaFoldDB" id="A0A7C9NE67"/>
<gene>
    <name evidence="1" type="ORF">GQ651_08990</name>
</gene>
<dbReference type="CDD" id="cd16439">
    <property type="entry name" value="beta_Kdo_transferase_KpsC_2"/>
    <property type="match status" value="1"/>
</dbReference>
<protein>
    <submittedName>
        <fullName evidence="1">Capsular polysaccharide biosynthesis protein</fullName>
    </submittedName>
</protein>
<keyword evidence="2" id="KW-1185">Reference proteome</keyword>
<reference evidence="1 2" key="1">
    <citation type="submission" date="2019-12" db="EMBL/GenBank/DDBJ databases">
        <authorList>
            <person name="Lee S.D."/>
        </authorList>
    </citation>
    <scope>NUCLEOTIDE SEQUENCE [LARGE SCALE GENOMIC DNA]</scope>
    <source>
        <strain evidence="1 2">GH1-50</strain>
    </source>
</reference>
<dbReference type="Proteomes" id="UP000480350">
    <property type="component" value="Unassembled WGS sequence"/>
</dbReference>
<sequence length="662" mass="72085">MTDGTAAATRLCVYNGGLLLKPGLKRILSLAGWDVTTGLPGEGDWVGLWGRSPTAWRGEKVAGWTEAPVLTVEDAFLRSVHPARLRDSLPLGLCLDRTGVHFDASVPSDLETLLATHPLDDTHLLNRARDAAARMRHAHLGKYAATDPDLAPPDPGYAVVIDQTEGDAALMGATRDDFRQMLTTAAAENPASRILVKQHPETAGGARKGMLDDLRGVDRAEPYSDPISPWVLFEGAVAVYTHSSTLGFEAIYAGHKPRVFGQPFYAGWGLTQDEDLIPRRDRTLSRAQLFAAAMILYPVWYDPLADRLCEVEDALSILDAQTRQWREDRAGYVAAGIRRWKRPHLQHAFGQEKRLKFASSPDKAKTLAQKDGRSAVVWGGAEAPDGTIRMEDGFLRSRGLGARLTPPASLVLDDSGIYFDPTRESRLDRLIAASGDLPEGELRRAEALARRIAKAGVTKYGQSDVPPSLDDPRRKILVAGQVEDDASILMGAGEIRRNIYLLRETRQANPDALIIWKPHPDVEAGLRKGRVEESDLEGLADVALTGAGAAAAIDVADEVWTITSTLGFEALLRGKPVTTLGMPFYAGWGLTDDRMPAPAHRGKDVTRAGLIHACLIGYPRYFHPATGAPLSPEQTVALLASDEADLPGETLLGRLQRFFRRV</sequence>
<dbReference type="CDD" id="cd16440">
    <property type="entry name" value="beta_Kdo_transferase_KpsC_1"/>
    <property type="match status" value="1"/>
</dbReference>
<reference evidence="1 2" key="2">
    <citation type="submission" date="2020-03" db="EMBL/GenBank/DDBJ databases">
        <title>Kangsaoukella pontilimi gen. nov., sp. nov., a new member of the family Rhodobacteraceae isolated from a tidal mudflat.</title>
        <authorList>
            <person name="Kim I.S."/>
        </authorList>
    </citation>
    <scope>NUCLEOTIDE SEQUENCE [LARGE SCALE GENOMIC DNA]</scope>
    <source>
        <strain evidence="1 2">GH1-50</strain>
    </source>
</reference>
<dbReference type="GO" id="GO:0000271">
    <property type="term" value="P:polysaccharide biosynthetic process"/>
    <property type="evidence" value="ECO:0007669"/>
    <property type="project" value="InterPro"/>
</dbReference>
<organism evidence="1 2">
    <name type="scientific">Kangsaoukella pontilimi</name>
    <dbReference type="NCBI Taxonomy" id="2691042"/>
    <lineage>
        <taxon>Bacteria</taxon>
        <taxon>Pseudomonadati</taxon>
        <taxon>Pseudomonadota</taxon>
        <taxon>Alphaproteobacteria</taxon>
        <taxon>Rhodobacterales</taxon>
        <taxon>Paracoccaceae</taxon>
        <taxon>Kangsaoukella</taxon>
    </lineage>
</organism>
<dbReference type="Pfam" id="PF05159">
    <property type="entry name" value="Capsule_synth"/>
    <property type="match status" value="4"/>
</dbReference>
<dbReference type="EMBL" id="WUPT01000001">
    <property type="protein sequence ID" value="MXQ07979.1"/>
    <property type="molecule type" value="Genomic_DNA"/>
</dbReference>